<dbReference type="EMBL" id="CAEZWZ010000134">
    <property type="protein sequence ID" value="CAB4676746.1"/>
    <property type="molecule type" value="Genomic_DNA"/>
</dbReference>
<organism evidence="2">
    <name type="scientific">freshwater metagenome</name>
    <dbReference type="NCBI Taxonomy" id="449393"/>
    <lineage>
        <taxon>unclassified sequences</taxon>
        <taxon>metagenomes</taxon>
        <taxon>ecological metagenomes</taxon>
    </lineage>
</organism>
<gene>
    <name evidence="2" type="ORF">UFOPK2329_00819</name>
</gene>
<protein>
    <submittedName>
        <fullName evidence="2">Unannotated protein</fullName>
    </submittedName>
</protein>
<accession>A0A6J6MSH7</accession>
<name>A0A6J6MSH7_9ZZZZ</name>
<feature type="region of interest" description="Disordered" evidence="1">
    <location>
        <begin position="16"/>
        <end position="39"/>
    </location>
</feature>
<evidence type="ECO:0000313" key="2">
    <source>
        <dbReference type="EMBL" id="CAB4676746.1"/>
    </source>
</evidence>
<proteinExistence type="predicted"/>
<evidence type="ECO:0000256" key="1">
    <source>
        <dbReference type="SAM" id="MobiDB-lite"/>
    </source>
</evidence>
<reference evidence="2" key="1">
    <citation type="submission" date="2020-05" db="EMBL/GenBank/DDBJ databases">
        <authorList>
            <person name="Chiriac C."/>
            <person name="Salcher M."/>
            <person name="Ghai R."/>
            <person name="Kavagutti S V."/>
        </authorList>
    </citation>
    <scope>NUCLEOTIDE SEQUENCE</scope>
</reference>
<dbReference type="AlphaFoldDB" id="A0A6J6MSH7"/>
<feature type="compositionally biased region" description="Polar residues" evidence="1">
    <location>
        <begin position="24"/>
        <end position="38"/>
    </location>
</feature>
<sequence>MRLRIISEPLTASKPFMHAANAPTPGTTKPSASMASSKSDVRMTLSLAVANARCAERRLPDP</sequence>